<dbReference type="InterPro" id="IPR001611">
    <property type="entry name" value="Leu-rich_rpt"/>
</dbReference>
<evidence type="ECO:0000256" key="3">
    <source>
        <dbReference type="ARBA" id="ARBA00022614"/>
    </source>
</evidence>
<dbReference type="Pfam" id="PF04032">
    <property type="entry name" value="Rpr2"/>
    <property type="match status" value="1"/>
</dbReference>
<dbReference type="Ensembl" id="ENSLLET00000003785.1">
    <property type="protein sequence ID" value="ENSLLEP00000003615.1"/>
    <property type="gene ID" value="ENSLLEG00000002334.1"/>
</dbReference>
<dbReference type="Pfam" id="PF00612">
    <property type="entry name" value="IQ"/>
    <property type="match status" value="1"/>
</dbReference>
<dbReference type="SMART" id="SM00365">
    <property type="entry name" value="LRR_SD22"/>
    <property type="match status" value="5"/>
</dbReference>
<evidence type="ECO:0000256" key="11">
    <source>
        <dbReference type="SAM" id="MobiDB-lite"/>
    </source>
</evidence>
<feature type="compositionally biased region" description="Polar residues" evidence="11">
    <location>
        <begin position="918"/>
        <end position="929"/>
    </location>
</feature>
<keyword evidence="5" id="KW-0970">Cilium biogenesis/degradation</keyword>
<keyword evidence="2" id="KW-0963">Cytoplasm</keyword>
<evidence type="ECO:0000256" key="6">
    <source>
        <dbReference type="ARBA" id="ARBA00023212"/>
    </source>
</evidence>
<dbReference type="FunFam" id="3.80.10.10:FF:000165">
    <property type="entry name" value="Centrosomal protein of 97 kDa"/>
    <property type="match status" value="1"/>
</dbReference>
<evidence type="ECO:0000313" key="13">
    <source>
        <dbReference type="Proteomes" id="UP000694569"/>
    </source>
</evidence>
<dbReference type="OrthoDB" id="5954088at2759"/>
<dbReference type="AlphaFoldDB" id="A0A8C5LSK0"/>
<evidence type="ECO:0000256" key="8">
    <source>
        <dbReference type="ARBA" id="ARBA00068862"/>
    </source>
</evidence>
<evidence type="ECO:0000256" key="1">
    <source>
        <dbReference type="ARBA" id="ARBA00004300"/>
    </source>
</evidence>
<feature type="compositionally biased region" description="Basic and acidic residues" evidence="11">
    <location>
        <begin position="852"/>
        <end position="874"/>
    </location>
</feature>
<dbReference type="SMART" id="SM00015">
    <property type="entry name" value="IQ"/>
    <property type="match status" value="1"/>
</dbReference>
<feature type="region of interest" description="Disordered" evidence="11">
    <location>
        <begin position="468"/>
        <end position="504"/>
    </location>
</feature>
<keyword evidence="4" id="KW-0677">Repeat</keyword>
<dbReference type="GO" id="GO:0005813">
    <property type="term" value="C:centrosome"/>
    <property type="evidence" value="ECO:0007669"/>
    <property type="project" value="UniProtKB-SubCell"/>
</dbReference>
<evidence type="ECO:0000256" key="5">
    <source>
        <dbReference type="ARBA" id="ARBA00022794"/>
    </source>
</evidence>
<reference evidence="12" key="2">
    <citation type="submission" date="2025-09" db="UniProtKB">
        <authorList>
            <consortium name="Ensembl"/>
        </authorList>
    </citation>
    <scope>IDENTIFICATION</scope>
</reference>
<comment type="function">
    <text evidence="7">Acts as a key negative regulator of ciliogenesis in collaboration with CCP110 by capping the mother centriole thereby preventing cilia formation. Required for recruitment of CCP110 to the centrosome.</text>
</comment>
<feature type="region of interest" description="Disordered" evidence="11">
    <location>
        <begin position="904"/>
        <end position="974"/>
    </location>
</feature>
<protein>
    <recommendedName>
        <fullName evidence="8">Centrosomal protein of 97 kDa</fullName>
    </recommendedName>
    <alternativeName>
        <fullName evidence="9">Leucine-rich repeat and IQ domain-containing protein 2</fullName>
    </alternativeName>
</protein>
<dbReference type="Gene3D" id="6.20.50.20">
    <property type="match status" value="1"/>
</dbReference>
<reference evidence="12" key="1">
    <citation type="submission" date="2025-08" db="UniProtKB">
        <authorList>
            <consortium name="Ensembl"/>
        </authorList>
    </citation>
    <scope>IDENTIFICATION</scope>
</reference>
<dbReference type="InterPro" id="IPR032675">
    <property type="entry name" value="LRR_dom_sf"/>
</dbReference>
<feature type="compositionally biased region" description="Basic and acidic residues" evidence="11">
    <location>
        <begin position="825"/>
        <end position="838"/>
    </location>
</feature>
<dbReference type="InterPro" id="IPR007175">
    <property type="entry name" value="Rpr2/Snm1/Rpp21"/>
</dbReference>
<gene>
    <name evidence="12" type="primary">CEP97</name>
</gene>
<dbReference type="PROSITE" id="PS51450">
    <property type="entry name" value="LRR"/>
    <property type="match status" value="4"/>
</dbReference>
<feature type="coiled-coil region" evidence="10">
    <location>
        <begin position="710"/>
        <end position="742"/>
    </location>
</feature>
<evidence type="ECO:0000256" key="2">
    <source>
        <dbReference type="ARBA" id="ARBA00022490"/>
    </source>
</evidence>
<feature type="compositionally biased region" description="Basic and acidic residues" evidence="11">
    <location>
        <begin position="952"/>
        <end position="963"/>
    </location>
</feature>
<keyword evidence="3" id="KW-0433">Leucine-rich repeat</keyword>
<evidence type="ECO:0000256" key="10">
    <source>
        <dbReference type="SAM" id="Coils"/>
    </source>
</evidence>
<dbReference type="PANTHER" id="PTHR45973:SF2">
    <property type="entry name" value="CENTROSOMAL PROTEIN OF 97 KDA"/>
    <property type="match status" value="1"/>
</dbReference>
<comment type="subcellular location">
    <subcellularLocation>
        <location evidence="1">Cytoplasm</location>
        <location evidence="1">Cytoskeleton</location>
        <location evidence="1">Microtubule organizing center</location>
        <location evidence="1">Centrosome</location>
    </subcellularLocation>
</comment>
<dbReference type="SMART" id="SM00369">
    <property type="entry name" value="LRR_TYP"/>
    <property type="match status" value="4"/>
</dbReference>
<evidence type="ECO:0000256" key="4">
    <source>
        <dbReference type="ARBA" id="ARBA00022737"/>
    </source>
</evidence>
<dbReference type="CDD" id="cd23767">
    <property type="entry name" value="IQCD"/>
    <property type="match status" value="1"/>
</dbReference>
<name>A0A8C5LSK0_9ANUR</name>
<organism evidence="12 13">
    <name type="scientific">Leptobrachium leishanense</name>
    <name type="common">Leishan spiny toad</name>
    <dbReference type="NCBI Taxonomy" id="445787"/>
    <lineage>
        <taxon>Eukaryota</taxon>
        <taxon>Metazoa</taxon>
        <taxon>Chordata</taxon>
        <taxon>Craniata</taxon>
        <taxon>Vertebrata</taxon>
        <taxon>Euteleostomi</taxon>
        <taxon>Amphibia</taxon>
        <taxon>Batrachia</taxon>
        <taxon>Anura</taxon>
        <taxon>Pelobatoidea</taxon>
        <taxon>Megophryidae</taxon>
        <taxon>Leptobrachium</taxon>
    </lineage>
</organism>
<accession>A0A8C5LSK0</accession>
<sequence>MSFADRQNGCCTNGSDVTGARHVISICLQPRRAGEVRGRYTAGSSLIPAFSMSTQIKDKEAFQRLNFLYQAAHCVLAQNPENVELARFYCHTQRMITKRLVLRQDPSIKRTICKRCSSLLISGVTCTVRQRKLHGQRQTIVRCLSCGLIKRFLSNPNYKLWCEQPEALLENQTKGGVVDLSGQGLQKLSPTLPFDGDTTTLILDKNQIIKLEHLEKCKNLNQLSVANNRLVRMMGVSKLVHLRVLNLPHNSISYVEGLKDLVHLEWLNLAGNNLKVIDQINGCVCLQHLDLSDNNISQVGDLSKLVSLKTLLLHGNNMTSLRTASLSLPQGLTILSLAENEIRDLNEVSFLSSLATLEQLSIMNNPCVMATPSIPGFDYRPYIVSWCLNLKVLDGYVVSQKENLKAEWLYSQGKGRSYRPGQHVPLVQYLSSVCPLTSAVGLQTEEDAKLEKILSKQRLHQRQLLHQVLGEGHLSSTPNKRPTPPSERKSPPRTGQRSPENEPLICVDNWVRTGNSEGHSYATRNASSGFSPSGPSHYNSLYLEDIQTDEDKLNCSLLSSESTFMPVAHGLSPVSPSVELRTLGTNESLIDFYNDCNENVKAETPEMMKLTEAGTGMTADTLGCIHPVMPNENVTPSFTNDQPSPLANAESMKPSNHVMETGGISSAPVYDVDSLNSMNKAATKLQSCWRGFHARNNHPLVRSVRYEIRLRRMQEHIVFLSEEVTRLKKEKEEERMQRLVQEEAMRYLWEQVHSIQQWQNNVNIQISASSQRGMLTSSKSLTHIPMSFTKASEDESSCMFRLQNLQRKATPDIPDSGFHSIISHESPKERTSFEKNSTEDSESSEPSLETVKQYKERAPNSPTEHEGAMDEQSKDSSSTDQDSSLLQQYLHTVEQLEEAENISYNEEPEESQPESNNHSANSDFLSSGLSLLEHDDCKQDVHAVQDNGIPSDEEHRGQDRHDLIFSGSSVDLVL</sequence>
<dbReference type="Pfam" id="PF14580">
    <property type="entry name" value="LRR_9"/>
    <property type="match status" value="1"/>
</dbReference>
<dbReference type="PROSITE" id="PS50096">
    <property type="entry name" value="IQ"/>
    <property type="match status" value="1"/>
</dbReference>
<evidence type="ECO:0000256" key="7">
    <source>
        <dbReference type="ARBA" id="ARBA00058656"/>
    </source>
</evidence>
<dbReference type="PANTHER" id="PTHR45973">
    <property type="entry name" value="PROTEIN PHOSPHATASE 1 REGULATORY SUBUNIT SDS22-RELATED"/>
    <property type="match status" value="1"/>
</dbReference>
<keyword evidence="10" id="KW-0175">Coiled coil</keyword>
<keyword evidence="6" id="KW-0206">Cytoskeleton</keyword>
<feature type="region of interest" description="Disordered" evidence="11">
    <location>
        <begin position="809"/>
        <end position="883"/>
    </location>
</feature>
<dbReference type="InterPro" id="IPR000048">
    <property type="entry name" value="IQ_motif_EF-hand-BS"/>
</dbReference>
<dbReference type="Proteomes" id="UP000694569">
    <property type="component" value="Unplaced"/>
</dbReference>
<dbReference type="InterPro" id="IPR050576">
    <property type="entry name" value="Cilia_flagella_integrity"/>
</dbReference>
<dbReference type="GO" id="GO:0006396">
    <property type="term" value="P:RNA processing"/>
    <property type="evidence" value="ECO:0007669"/>
    <property type="project" value="InterPro"/>
</dbReference>
<keyword evidence="13" id="KW-1185">Reference proteome</keyword>
<feature type="compositionally biased region" description="Basic and acidic residues" evidence="11">
    <location>
        <begin position="932"/>
        <end position="943"/>
    </location>
</feature>
<dbReference type="GO" id="GO:1902018">
    <property type="term" value="P:negative regulation of cilium assembly"/>
    <property type="evidence" value="ECO:0007669"/>
    <property type="project" value="TreeGrafter"/>
</dbReference>
<proteinExistence type="predicted"/>
<dbReference type="InterPro" id="IPR003591">
    <property type="entry name" value="Leu-rich_rpt_typical-subtyp"/>
</dbReference>
<dbReference type="GO" id="GO:0030030">
    <property type="term" value="P:cell projection organization"/>
    <property type="evidence" value="ECO:0007669"/>
    <property type="project" value="UniProtKB-KW"/>
</dbReference>
<evidence type="ECO:0000256" key="9">
    <source>
        <dbReference type="ARBA" id="ARBA00076677"/>
    </source>
</evidence>
<dbReference type="GeneTree" id="ENSGT00910000144283"/>
<dbReference type="Gene3D" id="3.80.10.10">
    <property type="entry name" value="Ribonuclease Inhibitor"/>
    <property type="match status" value="2"/>
</dbReference>
<evidence type="ECO:0000313" key="12">
    <source>
        <dbReference type="Ensembl" id="ENSLLEP00000003615.1"/>
    </source>
</evidence>
<dbReference type="SUPFAM" id="SSF52058">
    <property type="entry name" value="L domain-like"/>
    <property type="match status" value="1"/>
</dbReference>